<evidence type="ECO:0000313" key="3">
    <source>
        <dbReference type="Proteomes" id="UP000033664"/>
    </source>
</evidence>
<keyword evidence="2" id="KW-0449">Lipoprotein</keyword>
<dbReference type="InterPro" id="IPR036378">
    <property type="entry name" value="FAS1_dom_sf"/>
</dbReference>
<dbReference type="EMBL" id="JXXZ01000008">
    <property type="protein sequence ID" value="KJY99383.1"/>
    <property type="molecule type" value="Genomic_DNA"/>
</dbReference>
<dbReference type="Gene3D" id="2.30.180.10">
    <property type="entry name" value="FAS1 domain"/>
    <property type="match status" value="4"/>
</dbReference>
<dbReference type="Proteomes" id="UP000033664">
    <property type="component" value="Unassembled WGS sequence"/>
</dbReference>
<dbReference type="eggNOG" id="COG2335">
    <property type="taxonomic scope" value="Bacteria"/>
</dbReference>
<dbReference type="AlphaFoldDB" id="A0A0F4PWE2"/>
<accession>A0A0F4PWE2</accession>
<dbReference type="InterPro" id="IPR000782">
    <property type="entry name" value="FAS1_domain"/>
</dbReference>
<dbReference type="SMART" id="SM00554">
    <property type="entry name" value="FAS1"/>
    <property type="match status" value="4"/>
</dbReference>
<organism evidence="2 3">
    <name type="scientific">Pseudoalteromonas ruthenica</name>
    <dbReference type="NCBI Taxonomy" id="151081"/>
    <lineage>
        <taxon>Bacteria</taxon>
        <taxon>Pseudomonadati</taxon>
        <taxon>Pseudomonadota</taxon>
        <taxon>Gammaproteobacteria</taxon>
        <taxon>Alteromonadales</taxon>
        <taxon>Pseudoalteromonadaceae</taxon>
        <taxon>Pseudoalteromonas</taxon>
    </lineage>
</organism>
<feature type="domain" description="FAS1" evidence="1">
    <location>
        <begin position="318"/>
        <end position="455"/>
    </location>
</feature>
<dbReference type="PANTHER" id="PTHR10900">
    <property type="entry name" value="PERIOSTIN-RELATED"/>
    <property type="match status" value="1"/>
</dbReference>
<dbReference type="GO" id="GO:0005615">
    <property type="term" value="C:extracellular space"/>
    <property type="evidence" value="ECO:0007669"/>
    <property type="project" value="TreeGrafter"/>
</dbReference>
<keyword evidence="3" id="KW-1185">Reference proteome</keyword>
<dbReference type="InterPro" id="IPR050904">
    <property type="entry name" value="Adhesion/Biosynth-related"/>
</dbReference>
<feature type="domain" description="FAS1" evidence="1">
    <location>
        <begin position="173"/>
        <end position="308"/>
    </location>
</feature>
<dbReference type="FunFam" id="2.30.180.10:FF:000014">
    <property type="entry name" value="Stabilin 1"/>
    <property type="match status" value="1"/>
</dbReference>
<dbReference type="PATRIC" id="fig|151081.8.peg.1897"/>
<dbReference type="SUPFAM" id="SSF82153">
    <property type="entry name" value="FAS1 domain"/>
    <property type="match status" value="4"/>
</dbReference>
<proteinExistence type="predicted"/>
<sequence>MAGLLALTTACSDDDDNDTAVVEPPEAPITTVVDVAAASEDFETLTAALQATGLDATLSDTDSQFTVFAPTDDAFALLGQETIDALLEDPDTLSAILTYHVLDSRVSSSAAIDAAGSTIATVNGAALGLSLSGDELLVNTATVTTTDISANNGVIHVIDAVLTPPQSQPQQPTMNIIETAVASDDFTTLAAALEATNLVATLSDESQEFTVFAPTDAAFAALGQATIDTLLANPEVLKEILLQHVVSGSVDSITAFSLNGQQAQTVSGNQIDITIDGENDTLKFGDATVTMTDIQTTNGIIHVLDTVVVGEVQVPAPAQSVVDVAVGNGNFSTLVAALQTTGLDTTLADLEREFTVFAPTDAAFEQLDQATVDALFADAEALSDLLLYHVLPDATVQSDAAIAVANSEQPMITMANGDTATLSLQNDMLYIDNAQVTTANVAADNGVIHVIDSVLMPPSEQSIVDVAVADGNFTTLVSALQEAGLEQTLADLEREFTVFAPTDAAFDKLDQATLDALLADPEALTNVLLYHVVADATVSSDAAIDIANSDNPMVTMANGDMSTLSLQDGALYIDESVVSSADVASDNGVIHVIDTVLMPMQ</sequence>
<feature type="domain" description="FAS1" evidence="1">
    <location>
        <begin position="460"/>
        <end position="597"/>
    </location>
</feature>
<evidence type="ECO:0000259" key="1">
    <source>
        <dbReference type="PROSITE" id="PS50213"/>
    </source>
</evidence>
<dbReference type="Pfam" id="PF02469">
    <property type="entry name" value="Fasciclin"/>
    <property type="match status" value="4"/>
</dbReference>
<gene>
    <name evidence="2" type="ORF">TW72_10295</name>
</gene>
<dbReference type="FunFam" id="2.30.180.10:FF:000032">
    <property type="entry name" value="Fasciclin domain-containing protein, putative"/>
    <property type="match status" value="3"/>
</dbReference>
<dbReference type="PANTHER" id="PTHR10900:SF77">
    <property type="entry name" value="FI19380P1"/>
    <property type="match status" value="1"/>
</dbReference>
<dbReference type="PROSITE" id="PS50213">
    <property type="entry name" value="FAS1"/>
    <property type="match status" value="4"/>
</dbReference>
<name>A0A0F4PWE2_9GAMM</name>
<evidence type="ECO:0000313" key="2">
    <source>
        <dbReference type="EMBL" id="KJY99383.1"/>
    </source>
</evidence>
<reference evidence="2 3" key="1">
    <citation type="journal article" date="2015" name="BMC Genomics">
        <title>Genome mining reveals unlocked bioactive potential of marine Gram-negative bacteria.</title>
        <authorList>
            <person name="Machado H."/>
            <person name="Sonnenschein E.C."/>
            <person name="Melchiorsen J."/>
            <person name="Gram L."/>
        </authorList>
    </citation>
    <scope>NUCLEOTIDE SEQUENCE [LARGE SCALE GENOMIC DNA]</scope>
    <source>
        <strain evidence="2 3">S3137</strain>
    </source>
</reference>
<protein>
    <submittedName>
        <fullName evidence="2">Adhesion lipoprotein</fullName>
    </submittedName>
</protein>
<comment type="caution">
    <text evidence="2">The sequence shown here is derived from an EMBL/GenBank/DDBJ whole genome shotgun (WGS) entry which is preliminary data.</text>
</comment>
<feature type="domain" description="FAS1" evidence="1">
    <location>
        <begin position="29"/>
        <end position="162"/>
    </location>
</feature>